<comment type="function">
    <text evidence="1">Catalyzes the reduction of fatty acyl-CoA to fatty alcohols.</text>
</comment>
<reference evidence="3 4" key="1">
    <citation type="submission" date="2019-04" db="EMBL/GenBank/DDBJ databases">
        <title>Aspergillus burnettii sp. nov., novel species from soil in southeast Queensland.</title>
        <authorList>
            <person name="Gilchrist C.L.M."/>
            <person name="Pitt J.I."/>
            <person name="Lange L."/>
            <person name="Lacey H.J."/>
            <person name="Vuong D."/>
            <person name="Midgley D.J."/>
            <person name="Greenfield P."/>
            <person name="Bradbury M."/>
            <person name="Lacey E."/>
            <person name="Busk P.K."/>
            <person name="Pilgaard B."/>
            <person name="Chooi Y.H."/>
            <person name="Piggott A.M."/>
        </authorList>
    </citation>
    <scope>NUCLEOTIDE SEQUENCE [LARGE SCALE GENOMIC DNA]</scope>
    <source>
        <strain evidence="3 4">FRR 5400</strain>
    </source>
</reference>
<dbReference type="AlphaFoldDB" id="A0A8H6E7D2"/>
<dbReference type="InterPro" id="IPR013120">
    <property type="entry name" value="FAR_NAD-bd"/>
</dbReference>
<dbReference type="InterPro" id="IPR026055">
    <property type="entry name" value="FAR"/>
</dbReference>
<dbReference type="PANTHER" id="PTHR11011">
    <property type="entry name" value="MALE STERILITY PROTEIN 2-RELATED"/>
    <property type="match status" value="1"/>
</dbReference>
<dbReference type="GO" id="GO:0080019">
    <property type="term" value="F:alcohol-forming very long-chain fatty acyl-CoA reductase activity"/>
    <property type="evidence" value="ECO:0007669"/>
    <property type="project" value="InterPro"/>
</dbReference>
<organism evidence="3 4">
    <name type="scientific">Petromyces alliaceus</name>
    <name type="common">Aspergillus alliaceus</name>
    <dbReference type="NCBI Taxonomy" id="209559"/>
    <lineage>
        <taxon>Eukaryota</taxon>
        <taxon>Fungi</taxon>
        <taxon>Dikarya</taxon>
        <taxon>Ascomycota</taxon>
        <taxon>Pezizomycotina</taxon>
        <taxon>Eurotiomycetes</taxon>
        <taxon>Eurotiomycetidae</taxon>
        <taxon>Eurotiales</taxon>
        <taxon>Aspergillaceae</taxon>
        <taxon>Aspergillus</taxon>
        <taxon>Aspergillus subgen. Circumdati</taxon>
    </lineage>
</organism>
<keyword evidence="1" id="KW-0443">Lipid metabolism</keyword>
<keyword evidence="1" id="KW-0444">Lipid biosynthesis</keyword>
<dbReference type="Proteomes" id="UP000541154">
    <property type="component" value="Unassembled WGS sequence"/>
</dbReference>
<keyword evidence="1" id="KW-0521">NADP</keyword>
<sequence length="385" mass="43549">MGGDQTANKVDWYRGQIIFLTGATGSLGECLLYKLAVTEKVCVLCRGSVRKAMEKWELSMSEQVDEIFDSAKAHCMVGEMTRPDFGLRDTDLRTLQCEVTAIVHAAANISLTQDLPTAIRQDFLPVMTLIEIITRSKKSRDYSSFLQSAPAFSCPRGLWKSVCTKYPMMNTHPKHRPKDSRRQLRIHIRRGSRRHSLRQNTSQSVRYLLQTLGSRFSLFAHQGLGLQYTVHEPFPFYGPRGAIPAHTYLHLLLGEKGFQTFNDVQKFQRGLVVEEIPVDLAANTCLLHLMQGTRGVVHAGAELYAPLTVREYSAICQTYMPKLIKCEIQMFRSERFKNTAGPIGLSIQGHDFKKFMKSQVEKQSLLVMESINRAGLEKEGAWESS</sequence>
<name>A0A8H6E7D2_PETAA</name>
<comment type="caution">
    <text evidence="3">The sequence shown here is derived from an EMBL/GenBank/DDBJ whole genome shotgun (WGS) entry which is preliminary data.</text>
</comment>
<dbReference type="EC" id="1.2.1.84" evidence="1"/>
<dbReference type="GO" id="GO:0005777">
    <property type="term" value="C:peroxisome"/>
    <property type="evidence" value="ECO:0007669"/>
    <property type="project" value="TreeGrafter"/>
</dbReference>
<keyword evidence="1" id="KW-0560">Oxidoreductase</keyword>
<dbReference type="GO" id="GO:0035336">
    <property type="term" value="P:long-chain fatty-acyl-CoA metabolic process"/>
    <property type="evidence" value="ECO:0007669"/>
    <property type="project" value="TreeGrafter"/>
</dbReference>
<protein>
    <recommendedName>
        <fullName evidence="1">Fatty acyl-CoA reductase</fullName>
        <ecNumber evidence="1">1.2.1.84</ecNumber>
    </recommendedName>
</protein>
<accession>A0A8H6E7D2</accession>
<dbReference type="SUPFAM" id="SSF51735">
    <property type="entry name" value="NAD(P)-binding Rossmann-fold domains"/>
    <property type="match status" value="1"/>
</dbReference>
<keyword evidence="4" id="KW-1185">Reference proteome</keyword>
<evidence type="ECO:0000259" key="2">
    <source>
        <dbReference type="Pfam" id="PF07993"/>
    </source>
</evidence>
<evidence type="ECO:0000313" key="3">
    <source>
        <dbReference type="EMBL" id="KAF5861243.1"/>
    </source>
</evidence>
<comment type="similarity">
    <text evidence="1">Belongs to the fatty acyl-CoA reductase family.</text>
</comment>
<dbReference type="Pfam" id="PF07993">
    <property type="entry name" value="NAD_binding_4"/>
    <property type="match status" value="1"/>
</dbReference>
<comment type="catalytic activity">
    <reaction evidence="1">
        <text>a long-chain fatty acyl-CoA + 2 NADPH + 2 H(+) = a long-chain primary fatty alcohol + 2 NADP(+) + CoA</text>
        <dbReference type="Rhea" id="RHEA:52716"/>
        <dbReference type="ChEBI" id="CHEBI:15378"/>
        <dbReference type="ChEBI" id="CHEBI:57287"/>
        <dbReference type="ChEBI" id="CHEBI:57783"/>
        <dbReference type="ChEBI" id="CHEBI:58349"/>
        <dbReference type="ChEBI" id="CHEBI:77396"/>
        <dbReference type="ChEBI" id="CHEBI:83139"/>
        <dbReference type="EC" id="1.2.1.84"/>
    </reaction>
</comment>
<proteinExistence type="inferred from homology"/>
<dbReference type="GO" id="GO:0102965">
    <property type="term" value="F:alcohol-forming long-chain fatty acyl-CoA reductase activity"/>
    <property type="evidence" value="ECO:0007669"/>
    <property type="project" value="UniProtKB-EC"/>
</dbReference>
<feature type="domain" description="Thioester reductase (TE)" evidence="2">
    <location>
        <begin position="20"/>
        <end position="139"/>
    </location>
</feature>
<dbReference type="InterPro" id="IPR036291">
    <property type="entry name" value="NAD(P)-bd_dom_sf"/>
</dbReference>
<evidence type="ECO:0000313" key="4">
    <source>
        <dbReference type="Proteomes" id="UP000541154"/>
    </source>
</evidence>
<dbReference type="PANTHER" id="PTHR11011:SF45">
    <property type="entry name" value="FATTY ACYL-COA REDUCTASE CG8306-RELATED"/>
    <property type="match status" value="1"/>
</dbReference>
<gene>
    <name evidence="3" type="ORF">ETB97_000435</name>
</gene>
<dbReference type="EMBL" id="SPNV01000104">
    <property type="protein sequence ID" value="KAF5861243.1"/>
    <property type="molecule type" value="Genomic_DNA"/>
</dbReference>
<evidence type="ECO:0000256" key="1">
    <source>
        <dbReference type="RuleBase" id="RU363097"/>
    </source>
</evidence>
<dbReference type="Gene3D" id="3.40.50.720">
    <property type="entry name" value="NAD(P)-binding Rossmann-like Domain"/>
    <property type="match status" value="1"/>
</dbReference>